<dbReference type="GO" id="GO:0004601">
    <property type="term" value="F:peroxidase activity"/>
    <property type="evidence" value="ECO:0007669"/>
    <property type="project" value="UniProtKB-KW"/>
</dbReference>
<dbReference type="RefSeq" id="WP_106709148.1">
    <property type="nucleotide sequence ID" value="NZ_PGGO01000001.1"/>
</dbReference>
<keyword evidence="2" id="KW-1185">Reference proteome</keyword>
<dbReference type="EMBL" id="PGGO01000001">
    <property type="protein sequence ID" value="PSH70718.1"/>
    <property type="molecule type" value="Genomic_DNA"/>
</dbReference>
<name>A0A2P7BW77_9HYPH</name>
<sequence>MFLQTIGEEEATGRVADIYEAQKSQMGFVMATARSFTARPDFLPIYTDFFDKLRSGFSLGVREWRLITLIAAKHIPSTYCSYVYGKQLIGDLGSKDAVLAVQRDFRTAGLPEKDVEMLAYAEKIAKDASKVEQRDVDRLRSVGFTDQQICDIALCAAFRCFVSRFFDAVGAGPESVYIDNDDGFRTAMTVGKRY</sequence>
<dbReference type="PANTHER" id="PTHR35446:SF2">
    <property type="entry name" value="CARBOXYMUCONOLACTONE DECARBOXYLASE-LIKE DOMAIN-CONTAINING PROTEIN"/>
    <property type="match status" value="1"/>
</dbReference>
<accession>A0A2P7BW77</accession>
<evidence type="ECO:0000313" key="2">
    <source>
        <dbReference type="Proteomes" id="UP000241444"/>
    </source>
</evidence>
<protein>
    <submittedName>
        <fullName evidence="1">Alkylhydroperoxidase</fullName>
    </submittedName>
</protein>
<comment type="caution">
    <text evidence="1">The sequence shown here is derived from an EMBL/GenBank/DDBJ whole genome shotgun (WGS) entry which is preliminary data.</text>
</comment>
<dbReference type="Gene3D" id="1.20.1290.10">
    <property type="entry name" value="AhpD-like"/>
    <property type="match status" value="1"/>
</dbReference>
<dbReference type="OrthoDB" id="9810664at2"/>
<organism evidence="1 2">
    <name type="scientific">Phyllobacterium brassicacearum</name>
    <dbReference type="NCBI Taxonomy" id="314235"/>
    <lineage>
        <taxon>Bacteria</taxon>
        <taxon>Pseudomonadati</taxon>
        <taxon>Pseudomonadota</taxon>
        <taxon>Alphaproteobacteria</taxon>
        <taxon>Hyphomicrobiales</taxon>
        <taxon>Phyllobacteriaceae</taxon>
        <taxon>Phyllobacterium</taxon>
    </lineage>
</organism>
<gene>
    <name evidence="1" type="ORF">CU102_01300</name>
</gene>
<dbReference type="InterPro" id="IPR029032">
    <property type="entry name" value="AhpD-like"/>
</dbReference>
<dbReference type="AlphaFoldDB" id="A0A2P7BW77"/>
<dbReference type="PANTHER" id="PTHR35446">
    <property type="entry name" value="SI:CH211-175M2.5"/>
    <property type="match status" value="1"/>
</dbReference>
<dbReference type="SUPFAM" id="SSF69118">
    <property type="entry name" value="AhpD-like"/>
    <property type="match status" value="1"/>
</dbReference>
<proteinExistence type="predicted"/>
<evidence type="ECO:0000313" key="1">
    <source>
        <dbReference type="EMBL" id="PSH70718.1"/>
    </source>
</evidence>
<keyword evidence="1" id="KW-0575">Peroxidase</keyword>
<keyword evidence="1" id="KW-0560">Oxidoreductase</keyword>
<dbReference type="Proteomes" id="UP000241444">
    <property type="component" value="Unassembled WGS sequence"/>
</dbReference>
<reference evidence="2" key="1">
    <citation type="submission" date="2017-11" db="EMBL/GenBank/DDBJ databases">
        <authorList>
            <person name="Kuznetsova I."/>
            <person name="Sazanova A."/>
            <person name="Chirak E."/>
            <person name="Safronova V."/>
            <person name="Willems A."/>
        </authorList>
    </citation>
    <scope>NUCLEOTIDE SEQUENCE [LARGE SCALE GENOMIC DNA]</scope>
    <source>
        <strain evidence="2">STM 196</strain>
    </source>
</reference>